<accession>A0ABU6UXJ8</accession>
<proteinExistence type="predicted"/>
<sequence>MRERGFEECSIQSVGTELQCSSDGFCVGHMAANFMNQFGNSEGKRYLKNAAYSPSLSGEDHWMKALAQLSPEMYAWARSDHKGSLDEGTRRLLVAAIMRATHERLQQLLIRKGREAMTQISAGQEFSQYLIRAIEKLRESLPNMRVAHCDRQSEVFSVDELQEMEGYGMLWHPVLQLDSSGGRYVDPVYKIQSVFSVYRVEFPPIPEE</sequence>
<organism evidence="1 2">
    <name type="scientific">Stylosanthes scabra</name>
    <dbReference type="NCBI Taxonomy" id="79078"/>
    <lineage>
        <taxon>Eukaryota</taxon>
        <taxon>Viridiplantae</taxon>
        <taxon>Streptophyta</taxon>
        <taxon>Embryophyta</taxon>
        <taxon>Tracheophyta</taxon>
        <taxon>Spermatophyta</taxon>
        <taxon>Magnoliopsida</taxon>
        <taxon>eudicotyledons</taxon>
        <taxon>Gunneridae</taxon>
        <taxon>Pentapetalae</taxon>
        <taxon>rosids</taxon>
        <taxon>fabids</taxon>
        <taxon>Fabales</taxon>
        <taxon>Fabaceae</taxon>
        <taxon>Papilionoideae</taxon>
        <taxon>50 kb inversion clade</taxon>
        <taxon>dalbergioids sensu lato</taxon>
        <taxon>Dalbergieae</taxon>
        <taxon>Pterocarpus clade</taxon>
        <taxon>Stylosanthes</taxon>
    </lineage>
</organism>
<protein>
    <submittedName>
        <fullName evidence="1">Uncharacterized protein</fullName>
    </submittedName>
</protein>
<gene>
    <name evidence="1" type="ORF">PIB30_102983</name>
</gene>
<evidence type="ECO:0000313" key="2">
    <source>
        <dbReference type="Proteomes" id="UP001341840"/>
    </source>
</evidence>
<name>A0ABU6UXJ8_9FABA</name>
<dbReference type="Proteomes" id="UP001341840">
    <property type="component" value="Unassembled WGS sequence"/>
</dbReference>
<reference evidence="1 2" key="1">
    <citation type="journal article" date="2023" name="Plants (Basel)">
        <title>Bridging the Gap: Combining Genomics and Transcriptomics Approaches to Understand Stylosanthes scabra, an Orphan Legume from the Brazilian Caatinga.</title>
        <authorList>
            <person name="Ferreira-Neto J.R.C."/>
            <person name="da Silva M.D."/>
            <person name="Binneck E."/>
            <person name="de Melo N.F."/>
            <person name="da Silva R.H."/>
            <person name="de Melo A.L.T.M."/>
            <person name="Pandolfi V."/>
            <person name="Bustamante F.O."/>
            <person name="Brasileiro-Vidal A.C."/>
            <person name="Benko-Iseppon A.M."/>
        </authorList>
    </citation>
    <scope>NUCLEOTIDE SEQUENCE [LARGE SCALE GENOMIC DNA]</scope>
    <source>
        <tissue evidence="1">Leaves</tissue>
    </source>
</reference>
<keyword evidence="2" id="KW-1185">Reference proteome</keyword>
<comment type="caution">
    <text evidence="1">The sequence shown here is derived from an EMBL/GenBank/DDBJ whole genome shotgun (WGS) entry which is preliminary data.</text>
</comment>
<dbReference type="EMBL" id="JASCZI010124092">
    <property type="protein sequence ID" value="MED6165789.1"/>
    <property type="molecule type" value="Genomic_DNA"/>
</dbReference>
<evidence type="ECO:0000313" key="1">
    <source>
        <dbReference type="EMBL" id="MED6165789.1"/>
    </source>
</evidence>